<gene>
    <name evidence="2" type="ORF">B0H16DRAFT_1711010</name>
</gene>
<proteinExistence type="predicted"/>
<organism evidence="2 3">
    <name type="scientific">Mycena metata</name>
    <dbReference type="NCBI Taxonomy" id="1033252"/>
    <lineage>
        <taxon>Eukaryota</taxon>
        <taxon>Fungi</taxon>
        <taxon>Dikarya</taxon>
        <taxon>Basidiomycota</taxon>
        <taxon>Agaricomycotina</taxon>
        <taxon>Agaricomycetes</taxon>
        <taxon>Agaricomycetidae</taxon>
        <taxon>Agaricales</taxon>
        <taxon>Marasmiineae</taxon>
        <taxon>Mycenaceae</taxon>
        <taxon>Mycena</taxon>
    </lineage>
</organism>
<feature type="chain" id="PRO_5041945216" description="F-box domain-containing protein" evidence="1">
    <location>
        <begin position="29"/>
        <end position="307"/>
    </location>
</feature>
<evidence type="ECO:0000313" key="3">
    <source>
        <dbReference type="Proteomes" id="UP001215598"/>
    </source>
</evidence>
<dbReference type="Proteomes" id="UP001215598">
    <property type="component" value="Unassembled WGS sequence"/>
</dbReference>
<dbReference type="EMBL" id="JARKIB010000005">
    <property type="protein sequence ID" value="KAJ7779757.1"/>
    <property type="molecule type" value="Genomic_DNA"/>
</dbReference>
<feature type="signal peptide" evidence="1">
    <location>
        <begin position="1"/>
        <end position="28"/>
    </location>
</feature>
<protein>
    <recommendedName>
        <fullName evidence="4">F-box domain-containing protein</fullName>
    </recommendedName>
</protein>
<keyword evidence="1" id="KW-0732">Signal</keyword>
<comment type="caution">
    <text evidence="2">The sequence shown here is derived from an EMBL/GenBank/DDBJ whole genome shotgun (WGS) entry which is preliminary data.</text>
</comment>
<sequence>MSSTFTNLATEILTEIFLLCLPINTLQAHKVGRWTDTFLELPDDVLLVIFQHLGSELYALARLSPRLNLLALPVYLAHNGVPNPTELCEFRLVNRPMGGDTLSALSSAVYITQTKHISCEFTSGGNVSCYLHHIERLTNLIRKLSSVDAILLSLVDLGNVDSEVNELVKEQWRRTFSALLNVILERMCASLTIRVSSAALLEVLAEELPTLAELEVVSCPDFLDLKLIELLGKLPALTRLSLPFKADLHGDRPFASDRIIPSLPNVCSLTTAAPFLLHFLLADNALPILENLELECPLQRHCPRNGR</sequence>
<evidence type="ECO:0000313" key="2">
    <source>
        <dbReference type="EMBL" id="KAJ7779757.1"/>
    </source>
</evidence>
<keyword evidence="3" id="KW-1185">Reference proteome</keyword>
<name>A0AAD7NY56_9AGAR</name>
<reference evidence="2" key="1">
    <citation type="submission" date="2023-03" db="EMBL/GenBank/DDBJ databases">
        <title>Massive genome expansion in bonnet fungi (Mycena s.s.) driven by repeated elements and novel gene families across ecological guilds.</title>
        <authorList>
            <consortium name="Lawrence Berkeley National Laboratory"/>
            <person name="Harder C.B."/>
            <person name="Miyauchi S."/>
            <person name="Viragh M."/>
            <person name="Kuo A."/>
            <person name="Thoen E."/>
            <person name="Andreopoulos B."/>
            <person name="Lu D."/>
            <person name="Skrede I."/>
            <person name="Drula E."/>
            <person name="Henrissat B."/>
            <person name="Morin E."/>
            <person name="Kohler A."/>
            <person name="Barry K."/>
            <person name="LaButti K."/>
            <person name="Morin E."/>
            <person name="Salamov A."/>
            <person name="Lipzen A."/>
            <person name="Mereny Z."/>
            <person name="Hegedus B."/>
            <person name="Baldrian P."/>
            <person name="Stursova M."/>
            <person name="Weitz H."/>
            <person name="Taylor A."/>
            <person name="Grigoriev I.V."/>
            <person name="Nagy L.G."/>
            <person name="Martin F."/>
            <person name="Kauserud H."/>
        </authorList>
    </citation>
    <scope>NUCLEOTIDE SEQUENCE</scope>
    <source>
        <strain evidence="2">CBHHK182m</strain>
    </source>
</reference>
<dbReference type="AlphaFoldDB" id="A0AAD7NY56"/>
<evidence type="ECO:0000256" key="1">
    <source>
        <dbReference type="SAM" id="SignalP"/>
    </source>
</evidence>
<evidence type="ECO:0008006" key="4">
    <source>
        <dbReference type="Google" id="ProtNLM"/>
    </source>
</evidence>
<accession>A0AAD7NY56</accession>